<reference evidence="2 3" key="1">
    <citation type="submission" date="2016-11" db="EMBL/GenBank/DDBJ databases">
        <authorList>
            <person name="Jaros S."/>
            <person name="Januszkiewicz K."/>
            <person name="Wedrychowicz H."/>
        </authorList>
    </citation>
    <scope>NUCLEOTIDE SEQUENCE [LARGE SCALE GENOMIC DNA]</scope>
    <source>
        <strain evidence="2 3">DSM 6191</strain>
    </source>
</reference>
<keyword evidence="2" id="KW-0687">Ribonucleoprotein</keyword>
<evidence type="ECO:0000313" key="2">
    <source>
        <dbReference type="EMBL" id="SHH87285.1"/>
    </source>
</evidence>
<dbReference type="Gene3D" id="3.40.630.30">
    <property type="match status" value="1"/>
</dbReference>
<keyword evidence="2" id="KW-0689">Ribosomal protein</keyword>
<dbReference type="SUPFAM" id="SSF55729">
    <property type="entry name" value="Acyl-CoA N-acyltransferases (Nat)"/>
    <property type="match status" value="1"/>
</dbReference>
<gene>
    <name evidence="2" type="ORF">SAMN02745941_01107</name>
</gene>
<dbReference type="EMBL" id="FQXU01000004">
    <property type="protein sequence ID" value="SHH87285.1"/>
    <property type="molecule type" value="Genomic_DNA"/>
</dbReference>
<dbReference type="Proteomes" id="UP000184241">
    <property type="component" value="Unassembled WGS sequence"/>
</dbReference>
<dbReference type="PROSITE" id="PS51186">
    <property type="entry name" value="GNAT"/>
    <property type="match status" value="1"/>
</dbReference>
<dbReference type="InterPro" id="IPR000182">
    <property type="entry name" value="GNAT_dom"/>
</dbReference>
<dbReference type="InterPro" id="IPR016181">
    <property type="entry name" value="Acyl_CoA_acyltransferase"/>
</dbReference>
<dbReference type="RefSeq" id="WP_073017523.1">
    <property type="nucleotide sequence ID" value="NZ_FQXU01000004.1"/>
</dbReference>
<dbReference type="Pfam" id="PF13673">
    <property type="entry name" value="Acetyltransf_10"/>
    <property type="match status" value="1"/>
</dbReference>
<dbReference type="GO" id="GO:0016747">
    <property type="term" value="F:acyltransferase activity, transferring groups other than amino-acyl groups"/>
    <property type="evidence" value="ECO:0007669"/>
    <property type="project" value="InterPro"/>
</dbReference>
<protein>
    <submittedName>
        <fullName evidence="2">Ribosomal protein S18 acetylase RimI</fullName>
    </submittedName>
</protein>
<organism evidence="2 3">
    <name type="scientific">Clostridium intestinale DSM 6191</name>
    <dbReference type="NCBI Taxonomy" id="1121320"/>
    <lineage>
        <taxon>Bacteria</taxon>
        <taxon>Bacillati</taxon>
        <taxon>Bacillota</taxon>
        <taxon>Clostridia</taxon>
        <taxon>Eubacteriales</taxon>
        <taxon>Clostridiaceae</taxon>
        <taxon>Clostridium</taxon>
    </lineage>
</organism>
<feature type="domain" description="N-acetyltransferase" evidence="1">
    <location>
        <begin position="1"/>
        <end position="161"/>
    </location>
</feature>
<proteinExistence type="predicted"/>
<sequence>MIKKVETDVEIMKCQEIIRNSFITVADDFGLTIKNASTNPAFITYENLLKSIEKGMELYIKYENNEAVGCVGIQRSSSSKDIYYIERLAVLPEKRHRGVGKSLLDFALYKVNKREGKEISIGIIDENKVLKEWYIEYGFIEKETKIYEHLPFTVCLMIKKV</sequence>
<dbReference type="CDD" id="cd04301">
    <property type="entry name" value="NAT_SF"/>
    <property type="match status" value="1"/>
</dbReference>
<evidence type="ECO:0000313" key="3">
    <source>
        <dbReference type="Proteomes" id="UP000184241"/>
    </source>
</evidence>
<evidence type="ECO:0000259" key="1">
    <source>
        <dbReference type="PROSITE" id="PS51186"/>
    </source>
</evidence>
<accession>A0A1M5WIG1</accession>
<dbReference type="AlphaFoldDB" id="A0A1M5WIG1"/>
<dbReference type="GO" id="GO:0005840">
    <property type="term" value="C:ribosome"/>
    <property type="evidence" value="ECO:0007669"/>
    <property type="project" value="UniProtKB-KW"/>
</dbReference>
<name>A0A1M5WIG1_9CLOT</name>